<evidence type="ECO:0000313" key="14">
    <source>
        <dbReference type="EMBL" id="THD27799.1"/>
    </source>
</evidence>
<keyword evidence="5 10" id="KW-0547">Nucleotide-binding</keyword>
<dbReference type="EC" id="6.1.1.9" evidence="2"/>
<evidence type="ECO:0000256" key="1">
    <source>
        <dbReference type="ARBA" id="ARBA00005594"/>
    </source>
</evidence>
<dbReference type="Proteomes" id="UP000230066">
    <property type="component" value="Unassembled WGS sequence"/>
</dbReference>
<dbReference type="InterPro" id="IPR001412">
    <property type="entry name" value="aa-tRNA-synth_I_CS"/>
</dbReference>
<evidence type="ECO:0000259" key="13">
    <source>
        <dbReference type="Pfam" id="PF08264"/>
    </source>
</evidence>
<keyword evidence="6 10" id="KW-0067">ATP-binding</keyword>
<dbReference type="AlphaFoldDB" id="A0A4E0RG19"/>
<dbReference type="GO" id="GO:0004832">
    <property type="term" value="F:valine-tRNA ligase activity"/>
    <property type="evidence" value="ECO:0007669"/>
    <property type="project" value="UniProtKB-EC"/>
</dbReference>
<comment type="caution">
    <text evidence="14">The sequence shown here is derived from an EMBL/GenBank/DDBJ whole genome shotgun (WGS) entry which is preliminary data.</text>
</comment>
<evidence type="ECO:0000256" key="2">
    <source>
        <dbReference type="ARBA" id="ARBA00013169"/>
    </source>
</evidence>
<feature type="domain" description="Methionyl/Valyl/Leucyl/Isoleucyl-tRNA synthetase anticodon-binding" evidence="13">
    <location>
        <begin position="842"/>
        <end position="940"/>
    </location>
</feature>
<dbReference type="Gene3D" id="3.90.740.10">
    <property type="entry name" value="Valyl/Leucyl/Isoleucyl-tRNA synthetase, editing domain"/>
    <property type="match status" value="1"/>
</dbReference>
<dbReference type="InterPro" id="IPR002300">
    <property type="entry name" value="aa-tRNA-synth_Ia"/>
</dbReference>
<dbReference type="NCBIfam" id="NF004349">
    <property type="entry name" value="PRK05729.1"/>
    <property type="match status" value="1"/>
</dbReference>
<keyword evidence="8 10" id="KW-0030">Aminoacyl-tRNA synthetase</keyword>
<dbReference type="PROSITE" id="PS00178">
    <property type="entry name" value="AA_TRNA_LIGASE_I"/>
    <property type="match status" value="1"/>
</dbReference>
<dbReference type="NCBIfam" id="TIGR00422">
    <property type="entry name" value="valS"/>
    <property type="match status" value="1"/>
</dbReference>
<dbReference type="Pfam" id="PF08264">
    <property type="entry name" value="Anticodon_1"/>
    <property type="match status" value="1"/>
</dbReference>
<evidence type="ECO:0000256" key="10">
    <source>
        <dbReference type="RuleBase" id="RU363035"/>
    </source>
</evidence>
<keyword evidence="11" id="KW-0175">Coiled coil</keyword>
<gene>
    <name evidence="14" type="ORF">D915_001330</name>
</gene>
<evidence type="ECO:0000256" key="3">
    <source>
        <dbReference type="ARBA" id="ARBA00022490"/>
    </source>
</evidence>
<accession>A0A4E0RG19</accession>
<dbReference type="FunFam" id="3.40.50.620:FF:000078">
    <property type="entry name" value="Valine--tRNA ligase, mitochondrial"/>
    <property type="match status" value="1"/>
</dbReference>
<dbReference type="CDD" id="cd00817">
    <property type="entry name" value="ValRS_core"/>
    <property type="match status" value="1"/>
</dbReference>
<keyword evidence="4 10" id="KW-0436">Ligase</keyword>
<dbReference type="PANTHER" id="PTHR11946">
    <property type="entry name" value="VALYL-TRNA SYNTHETASES"/>
    <property type="match status" value="1"/>
</dbReference>
<evidence type="ECO:0000256" key="9">
    <source>
        <dbReference type="ARBA" id="ARBA00029936"/>
    </source>
</evidence>
<keyword evidence="15" id="KW-1185">Reference proteome</keyword>
<dbReference type="GO" id="GO:0005829">
    <property type="term" value="C:cytosol"/>
    <property type="evidence" value="ECO:0007669"/>
    <property type="project" value="TreeGrafter"/>
</dbReference>
<comment type="similarity">
    <text evidence="1 10">Belongs to the class-I aminoacyl-tRNA synthetase family.</text>
</comment>
<name>A0A4E0RG19_FASHE</name>
<dbReference type="InterPro" id="IPR009008">
    <property type="entry name" value="Val/Leu/Ile-tRNA-synth_edit"/>
</dbReference>
<dbReference type="GO" id="GO:0002161">
    <property type="term" value="F:aminoacyl-tRNA deacylase activity"/>
    <property type="evidence" value="ECO:0007669"/>
    <property type="project" value="InterPro"/>
</dbReference>
<evidence type="ECO:0000256" key="6">
    <source>
        <dbReference type="ARBA" id="ARBA00022840"/>
    </source>
</evidence>
<feature type="domain" description="Aminoacyl-tRNA synthetase class Ia" evidence="12">
    <location>
        <begin position="120"/>
        <end position="735"/>
    </location>
</feature>
<dbReference type="Gene3D" id="1.10.730.10">
    <property type="entry name" value="Isoleucyl-tRNA Synthetase, Domain 1"/>
    <property type="match status" value="1"/>
</dbReference>
<dbReference type="SUPFAM" id="SSF47323">
    <property type="entry name" value="Anticodon-binding domain of a subclass of class I aminoacyl-tRNA synthetases"/>
    <property type="match status" value="1"/>
</dbReference>
<keyword evidence="7 10" id="KW-0648">Protein biosynthesis</keyword>
<dbReference type="EMBL" id="JXXN02000318">
    <property type="protein sequence ID" value="THD27799.1"/>
    <property type="molecule type" value="Genomic_DNA"/>
</dbReference>
<dbReference type="InterPro" id="IPR014729">
    <property type="entry name" value="Rossmann-like_a/b/a_fold"/>
</dbReference>
<dbReference type="PRINTS" id="PR00986">
    <property type="entry name" value="TRNASYNTHVAL"/>
</dbReference>
<dbReference type="SUPFAM" id="SSF52374">
    <property type="entry name" value="Nucleotidylyl transferase"/>
    <property type="match status" value="1"/>
</dbReference>
<dbReference type="InterPro" id="IPR009080">
    <property type="entry name" value="tRNAsynth_Ia_anticodon-bd"/>
</dbReference>
<reference evidence="14" key="1">
    <citation type="submission" date="2019-03" db="EMBL/GenBank/DDBJ databases">
        <title>Improved annotation for the trematode Fasciola hepatica.</title>
        <authorList>
            <person name="Choi Y.-J."/>
            <person name="Martin J."/>
            <person name="Mitreva M."/>
        </authorList>
    </citation>
    <scope>NUCLEOTIDE SEQUENCE [LARGE SCALE GENOMIC DNA]</scope>
</reference>
<dbReference type="PANTHER" id="PTHR11946:SF109">
    <property type="entry name" value="VALINE--TRNA LIGASE"/>
    <property type="match status" value="1"/>
</dbReference>
<protein>
    <recommendedName>
        <fullName evidence="2">valine--tRNA ligase</fullName>
        <ecNumber evidence="2">6.1.1.9</ecNumber>
    </recommendedName>
    <alternativeName>
        <fullName evidence="9">Valyl-tRNA synthetase</fullName>
    </alternativeName>
</protein>
<evidence type="ECO:0000256" key="5">
    <source>
        <dbReference type="ARBA" id="ARBA00022741"/>
    </source>
</evidence>
<dbReference type="GO" id="GO:0005524">
    <property type="term" value="F:ATP binding"/>
    <property type="evidence" value="ECO:0007669"/>
    <property type="project" value="UniProtKB-KW"/>
</dbReference>
<sequence length="1028" mass="117229">MVAVGPPNNLENHPFCVQSFWPRPTVINRQLVCNRRHRGFWRLLYHAHCDYSTRGKQLREPKVTATDKAVDWRLLVRLSTIISNLFRYPLPSLPTTGNAESLSAYDPMYVEDHRLCSTLWNQFQVAKPETVLSRNSEAPVISMLLPPPNVTGSLHMGHALTCAVQDVLARFNRMQGGAVLWIPGLDHAGIATQAVVERELLNRSQRTMSAPGTTPVANPRLTLGRQAFVEKVWKWKDKQSSRIQQQLKSLGLSLDWSREFFTLDPRHSRAVIEAFIRLYDAGLVYRDNSIVSWCCHFQSAISDIEVDNVELYKATQLPVPGYSEPQTFGIMDYFVYSLADCDPRVPTDKRSIVVATTRLETMLADTALVVHPDDSRYAHLIGRYVVHPFCPNHRRLPIVADAQLVDRSKGTGVVKLSPGHSAVDWEASRRLGLPVLNMIDDAGRVTEVGGEFAGLPRFTARQQLVKRLTDLGLYRKREDIRDSGQSTILPICSRSGDIIEPVVREQWFVRTKKLAEKAVQAVRNGKLRLHPVYQEAVWNEWLSPNNRRDWCISRQLWWGHRIPAFRLKNRSTSTSAPTWLIARNIDEAREKLLSRDPTLSADSIELEQDPDVLDTWFSSALLPFTALGWPDQTDDFERFYPMTLLETGQDILFFWVARMVMLGLELTKSLPFAEVVLHGLVCDSRGQKMSKSKGNVLDPMDLIHGTGTLPQNLIGSNIRAIGADALRASLLSCSLSQPQIAYNVESAVEMRRFCNKIWQTGRFALFRIQTDRDLQLQSILHSSDLGIAWNRFGSHFENKIRLVDWWLIYRLMELIRLIQSTWSGAQDPQAQNGEHTSTRNPYTLHTAIQQLHYWWTEELCSVYLEVVKYREKTNSDTSSALFVLCMMTGLHLLHPVMPHVTELVWQGLRQISSTPTRQHDSDAAPPRMCLAMQPFPREDWFTFTSGFNAELVDRTFRTLSELLHSAAQANAWRALLRPNSNYKPTDANPQVTLQLIGPERSTDTEELRGFEQRIEDLKRQLQSLENCS</sequence>
<dbReference type="SUPFAM" id="SSF50677">
    <property type="entry name" value="ValRS/IleRS/LeuRS editing domain"/>
    <property type="match status" value="1"/>
</dbReference>
<feature type="coiled-coil region" evidence="11">
    <location>
        <begin position="1000"/>
        <end position="1027"/>
    </location>
</feature>
<organism evidence="14 15">
    <name type="scientific">Fasciola hepatica</name>
    <name type="common">Liver fluke</name>
    <dbReference type="NCBI Taxonomy" id="6192"/>
    <lineage>
        <taxon>Eukaryota</taxon>
        <taxon>Metazoa</taxon>
        <taxon>Spiralia</taxon>
        <taxon>Lophotrochozoa</taxon>
        <taxon>Platyhelminthes</taxon>
        <taxon>Trematoda</taxon>
        <taxon>Digenea</taxon>
        <taxon>Plagiorchiida</taxon>
        <taxon>Echinostomata</taxon>
        <taxon>Echinostomatoidea</taxon>
        <taxon>Fasciolidae</taxon>
        <taxon>Fasciola</taxon>
    </lineage>
</organism>
<dbReference type="InterPro" id="IPR013155">
    <property type="entry name" value="M/V/L/I-tRNA-synth_anticd-bd"/>
</dbReference>
<dbReference type="Gene3D" id="2.170.220.10">
    <property type="match status" value="1"/>
</dbReference>
<evidence type="ECO:0000256" key="7">
    <source>
        <dbReference type="ARBA" id="ARBA00022917"/>
    </source>
</evidence>
<evidence type="ECO:0000313" key="15">
    <source>
        <dbReference type="Proteomes" id="UP000230066"/>
    </source>
</evidence>
<evidence type="ECO:0000256" key="8">
    <source>
        <dbReference type="ARBA" id="ARBA00023146"/>
    </source>
</evidence>
<dbReference type="InterPro" id="IPR002303">
    <property type="entry name" value="Valyl-tRNA_ligase"/>
</dbReference>
<evidence type="ECO:0000259" key="12">
    <source>
        <dbReference type="Pfam" id="PF00133"/>
    </source>
</evidence>
<proteinExistence type="inferred from homology"/>
<dbReference type="Pfam" id="PF00133">
    <property type="entry name" value="tRNA-synt_1"/>
    <property type="match status" value="1"/>
</dbReference>
<keyword evidence="3" id="KW-0963">Cytoplasm</keyword>
<evidence type="ECO:0000256" key="11">
    <source>
        <dbReference type="SAM" id="Coils"/>
    </source>
</evidence>
<dbReference type="Gene3D" id="3.40.50.620">
    <property type="entry name" value="HUPs"/>
    <property type="match status" value="2"/>
</dbReference>
<evidence type="ECO:0000256" key="4">
    <source>
        <dbReference type="ARBA" id="ARBA00022598"/>
    </source>
</evidence>
<dbReference type="GO" id="GO:0006438">
    <property type="term" value="P:valyl-tRNA aminoacylation"/>
    <property type="evidence" value="ECO:0007669"/>
    <property type="project" value="InterPro"/>
</dbReference>